<feature type="chain" id="PRO_5021870892" evidence="2">
    <location>
        <begin position="23"/>
        <end position="443"/>
    </location>
</feature>
<proteinExistence type="predicted"/>
<dbReference type="SMART" id="SM00028">
    <property type="entry name" value="TPR"/>
    <property type="match status" value="3"/>
</dbReference>
<evidence type="ECO:0000256" key="2">
    <source>
        <dbReference type="SAM" id="SignalP"/>
    </source>
</evidence>
<organism evidence="3 4">
    <name type="scientific">Gracilimonas mengyeensis</name>
    <dbReference type="NCBI Taxonomy" id="1302730"/>
    <lineage>
        <taxon>Bacteria</taxon>
        <taxon>Pseudomonadati</taxon>
        <taxon>Balneolota</taxon>
        <taxon>Balneolia</taxon>
        <taxon>Balneolales</taxon>
        <taxon>Balneolaceae</taxon>
        <taxon>Gracilimonas</taxon>
    </lineage>
</organism>
<dbReference type="AlphaFoldDB" id="A0A521CWJ4"/>
<dbReference type="Gene3D" id="1.25.40.10">
    <property type="entry name" value="Tetratricopeptide repeat domain"/>
    <property type="match status" value="2"/>
</dbReference>
<keyword evidence="4" id="KW-1185">Reference proteome</keyword>
<evidence type="ECO:0000313" key="4">
    <source>
        <dbReference type="Proteomes" id="UP000317557"/>
    </source>
</evidence>
<dbReference type="Pfam" id="PF14559">
    <property type="entry name" value="TPR_19"/>
    <property type="match status" value="1"/>
</dbReference>
<name>A0A521CWJ4_9BACT</name>
<gene>
    <name evidence="3" type="ORF">SAMN06265219_106165</name>
</gene>
<sequence length="443" mass="50371">MKKLILILGILLVSSSLTRAQADCNETPPDGLSPIAAYSLFYENYRNGDYQFALKYGKWMACAKPDQIEGNPQFKLDTQYNRLVNIYTEIGRAKEDPEERSAYIDTALTLINESLELFGDTPEEEFDIIFRRGRFYQENYDAIENGLQKAYDDYQKMIELNPEKGVSAGDGYYLRVLLEYLVDNDMKERAQTVIDVAEPVAQGQTLDMIKEKQQELLGSPEEQIAYYEPLIKDEPENVEAWKALAGAYGSVGERQKQRNALIKVNELESSYESAYAVAEQAASDARYADAAKYFKQALDRAETDDQREELYMRLADAYISLEQLPAAKQYVQRAREIAPNDGNVYLKMATVYGAAVTQCTENRKLEAADKVVYWVVIDYLNRAKQVDSSVANTVNRQLSTYKDVTPNAEDKFFTLSLEDGDSITIDGSRMDCYSWINETTTVR</sequence>
<dbReference type="PROSITE" id="PS50005">
    <property type="entry name" value="TPR"/>
    <property type="match status" value="1"/>
</dbReference>
<dbReference type="Proteomes" id="UP000317557">
    <property type="component" value="Unassembled WGS sequence"/>
</dbReference>
<protein>
    <submittedName>
        <fullName evidence="3">Tetratricopeptide repeat-containing protein</fullName>
    </submittedName>
</protein>
<dbReference type="SUPFAM" id="SSF48452">
    <property type="entry name" value="TPR-like"/>
    <property type="match status" value="2"/>
</dbReference>
<feature type="signal peptide" evidence="2">
    <location>
        <begin position="1"/>
        <end position="22"/>
    </location>
</feature>
<evidence type="ECO:0000256" key="1">
    <source>
        <dbReference type="PROSITE-ProRule" id="PRU00339"/>
    </source>
</evidence>
<keyword evidence="2" id="KW-0732">Signal</keyword>
<accession>A0A521CWJ4</accession>
<feature type="repeat" description="TPR" evidence="1">
    <location>
        <begin position="308"/>
        <end position="341"/>
    </location>
</feature>
<dbReference type="RefSeq" id="WP_246075207.1">
    <property type="nucleotide sequence ID" value="NZ_FXTP01000006.1"/>
</dbReference>
<reference evidence="3 4" key="1">
    <citation type="submission" date="2017-05" db="EMBL/GenBank/DDBJ databases">
        <authorList>
            <person name="Varghese N."/>
            <person name="Submissions S."/>
        </authorList>
    </citation>
    <scope>NUCLEOTIDE SEQUENCE [LARGE SCALE GENOMIC DNA]</scope>
    <source>
        <strain evidence="3 4">DSM 21985</strain>
    </source>
</reference>
<dbReference type="EMBL" id="FXTP01000006">
    <property type="protein sequence ID" value="SMO63778.1"/>
    <property type="molecule type" value="Genomic_DNA"/>
</dbReference>
<keyword evidence="1" id="KW-0802">TPR repeat</keyword>
<evidence type="ECO:0000313" key="3">
    <source>
        <dbReference type="EMBL" id="SMO63778.1"/>
    </source>
</evidence>
<dbReference type="InterPro" id="IPR019734">
    <property type="entry name" value="TPR_rpt"/>
</dbReference>
<dbReference type="InterPro" id="IPR011990">
    <property type="entry name" value="TPR-like_helical_dom_sf"/>
</dbReference>